<protein>
    <submittedName>
        <fullName evidence="1">Uncharacterized protein</fullName>
    </submittedName>
</protein>
<name>A0A2M9XCV9_9LEPT</name>
<evidence type="ECO:0000313" key="2">
    <source>
        <dbReference type="Proteomes" id="UP000232196"/>
    </source>
</evidence>
<comment type="caution">
    <text evidence="1">The sequence shown here is derived from an EMBL/GenBank/DDBJ whole genome shotgun (WGS) entry which is preliminary data.</text>
</comment>
<sequence length="84" mass="9696">MTRDKRGGFAGIADLGTMFVFGQNVDNISCNFCQSRNQLLFDFWELSRDSAGQFCKKALYKEAGMQILYKHKNPRKGYENQSHH</sequence>
<dbReference type="EMBL" id="NPDN01000005">
    <property type="protein sequence ID" value="PJZ25533.1"/>
    <property type="molecule type" value="Genomic_DNA"/>
</dbReference>
<accession>A0A2M9XCV9</accession>
<dbReference type="AlphaFoldDB" id="A0A2M9XCV9"/>
<dbReference type="Proteomes" id="UP000232196">
    <property type="component" value="Unassembled WGS sequence"/>
</dbReference>
<keyword evidence="2" id="KW-1185">Reference proteome</keyword>
<organism evidence="1 2">
    <name type="scientific">Leptospira hartskeerlii</name>
    <dbReference type="NCBI Taxonomy" id="2023177"/>
    <lineage>
        <taxon>Bacteria</taxon>
        <taxon>Pseudomonadati</taxon>
        <taxon>Spirochaetota</taxon>
        <taxon>Spirochaetia</taxon>
        <taxon>Leptospirales</taxon>
        <taxon>Leptospiraceae</taxon>
        <taxon>Leptospira</taxon>
    </lineage>
</organism>
<gene>
    <name evidence="1" type="ORF">CH357_11525</name>
</gene>
<reference evidence="1 2" key="1">
    <citation type="submission" date="2017-07" db="EMBL/GenBank/DDBJ databases">
        <title>Leptospira spp. isolated from tropical soils.</title>
        <authorList>
            <person name="Thibeaux R."/>
            <person name="Iraola G."/>
            <person name="Ferres I."/>
            <person name="Bierque E."/>
            <person name="Girault D."/>
            <person name="Soupe-Gilbert M.-E."/>
            <person name="Picardeau M."/>
            <person name="Goarant C."/>
        </authorList>
    </citation>
    <scope>NUCLEOTIDE SEQUENCE [LARGE SCALE GENOMIC DNA]</scope>
    <source>
        <strain evidence="1 2">MCA1-C-A1</strain>
    </source>
</reference>
<evidence type="ECO:0000313" key="1">
    <source>
        <dbReference type="EMBL" id="PJZ25533.1"/>
    </source>
</evidence>
<proteinExistence type="predicted"/>